<dbReference type="OrthoDB" id="4507478at2759"/>
<reference evidence="3" key="1">
    <citation type="submission" date="2017-12" db="EMBL/GenBank/DDBJ databases">
        <authorList>
            <consortium name="DOE Joint Genome Institute"/>
            <person name="Mondo S.J."/>
            <person name="Kjaerbolling I."/>
            <person name="Vesth T.C."/>
            <person name="Frisvad J.C."/>
            <person name="Nybo J.L."/>
            <person name="Theobald S."/>
            <person name="Kuo A."/>
            <person name="Bowyer P."/>
            <person name="Matsuda Y."/>
            <person name="Lyhne E.K."/>
            <person name="Kogle M.E."/>
            <person name="Clum A."/>
            <person name="Lipzen A."/>
            <person name="Salamov A."/>
            <person name="Ngan C.Y."/>
            <person name="Daum C."/>
            <person name="Chiniquy J."/>
            <person name="Barry K."/>
            <person name="LaButti K."/>
            <person name="Haridas S."/>
            <person name="Simmons B.A."/>
            <person name="Magnuson J.K."/>
            <person name="Mortensen U.H."/>
            <person name="Larsen T.O."/>
            <person name="Grigoriev I.V."/>
            <person name="Baker S.E."/>
            <person name="Andersen M.R."/>
            <person name="Nordberg H.P."/>
            <person name="Cantor M.N."/>
            <person name="Hua S.X."/>
        </authorList>
    </citation>
    <scope>NUCLEOTIDE SEQUENCE [LARGE SCALE GENOMIC DNA]</scope>
    <source>
        <strain evidence="3">IBT 19404</strain>
    </source>
</reference>
<dbReference type="EMBL" id="KZ559497">
    <property type="protein sequence ID" value="PLN86647.1"/>
    <property type="molecule type" value="Genomic_DNA"/>
</dbReference>
<protein>
    <submittedName>
        <fullName evidence="2">Uncharacterized protein</fullName>
    </submittedName>
</protein>
<sequence length="557" mass="61365">MCQMIVFWHSCGHLYASYLRCPFKGLDRHEEELATAATVDAECWACKVTECPVSRSLKTTLLTVEHLEGILGESSTDPGFLDSVIGFYAHGDHSRYWGQPGHRKAGYVVEDSYMDDMRAEVYLETAARTGKLACNAGFAFDLKIAQAAQNDPQNNNNINWFARGAYPKNPFYYQSSNTSLFQPPRKVPRPKPRDGGEVRRLFPPLGEFIHKSETSKPRYSHTTTLNEHSLLASVFRPGDASLSTENSLTSEIPQARHDTTGSIHKDSAIGNSNKMILSLSTNVNGPVPYGVESSAANSLALPFQRNVVVPTQSDVADPFVDTVTSFVPNITTPSLSNDVTTPFLERLIDSMQNNTASLTQNERTSRIQTNAVAPIQGDEKNNMHSENATNTINDNRVSHDMGKPIGEDNPNGPVIVSPNDGSEVSSHGHSFIGAQRVVEYFQNQRPQNPQKYQEVFSSSQGYYQITHPTPTPTAEAFREPSMDPASPELPPIGASHQTFSRLHDVGVFMLDNVSMVANPPSSDTIEDWSTTYGQDSVGDVMLDDDRETAIGVYPRTE</sequence>
<accession>A0A2J5I9V6</accession>
<organism evidence="2 3">
    <name type="scientific">Aspergillus taichungensis</name>
    <dbReference type="NCBI Taxonomy" id="482145"/>
    <lineage>
        <taxon>Eukaryota</taxon>
        <taxon>Fungi</taxon>
        <taxon>Dikarya</taxon>
        <taxon>Ascomycota</taxon>
        <taxon>Pezizomycotina</taxon>
        <taxon>Eurotiomycetes</taxon>
        <taxon>Eurotiomycetidae</taxon>
        <taxon>Eurotiales</taxon>
        <taxon>Aspergillaceae</taxon>
        <taxon>Aspergillus</taxon>
        <taxon>Aspergillus subgen. Circumdati</taxon>
    </lineage>
</organism>
<evidence type="ECO:0000313" key="2">
    <source>
        <dbReference type="EMBL" id="PLN86647.1"/>
    </source>
</evidence>
<dbReference type="Proteomes" id="UP000235023">
    <property type="component" value="Unassembled WGS sequence"/>
</dbReference>
<name>A0A2J5I9V6_9EURO</name>
<proteinExistence type="predicted"/>
<keyword evidence="3" id="KW-1185">Reference proteome</keyword>
<feature type="compositionally biased region" description="Basic and acidic residues" evidence="1">
    <location>
        <begin position="191"/>
        <end position="200"/>
    </location>
</feature>
<evidence type="ECO:0000313" key="3">
    <source>
        <dbReference type="Proteomes" id="UP000235023"/>
    </source>
</evidence>
<feature type="compositionally biased region" description="Polar residues" evidence="1">
    <location>
        <begin position="384"/>
        <end position="395"/>
    </location>
</feature>
<feature type="region of interest" description="Disordered" evidence="1">
    <location>
        <begin position="378"/>
        <end position="397"/>
    </location>
</feature>
<dbReference type="AlphaFoldDB" id="A0A2J5I9V6"/>
<feature type="region of interest" description="Disordered" evidence="1">
    <location>
        <begin position="177"/>
        <end position="200"/>
    </location>
</feature>
<gene>
    <name evidence="2" type="ORF">BDW42DRAFT_182356</name>
</gene>
<evidence type="ECO:0000256" key="1">
    <source>
        <dbReference type="SAM" id="MobiDB-lite"/>
    </source>
</evidence>